<keyword evidence="3" id="KW-0813">Transport</keyword>
<feature type="transmembrane region" description="Helical" evidence="12">
    <location>
        <begin position="101"/>
        <end position="123"/>
    </location>
</feature>
<keyword evidence="9" id="KW-0406">Ion transport</keyword>
<organism evidence="14 15">
    <name type="scientific">Gottfriedia acidiceleris</name>
    <dbReference type="NCBI Taxonomy" id="371036"/>
    <lineage>
        <taxon>Bacteria</taxon>
        <taxon>Bacillati</taxon>
        <taxon>Bacillota</taxon>
        <taxon>Bacilli</taxon>
        <taxon>Bacillales</taxon>
        <taxon>Bacillaceae</taxon>
        <taxon>Gottfriedia</taxon>
    </lineage>
</organism>
<comment type="subcellular location">
    <subcellularLocation>
        <location evidence="1">Cell membrane</location>
        <topology evidence="1">Multi-pass membrane protein</topology>
    </subcellularLocation>
</comment>
<keyword evidence="5" id="KW-1003">Cell membrane</keyword>
<feature type="transmembrane region" description="Helical" evidence="12">
    <location>
        <begin position="283"/>
        <end position="308"/>
    </location>
</feature>
<evidence type="ECO:0000256" key="7">
    <source>
        <dbReference type="ARBA" id="ARBA00022989"/>
    </source>
</evidence>
<sequence>MEHGLLEVSNVIIGEFLILLLIGVISWLAANKFNKPYTIFLVIIGLVIGLMNIDFLDKIADLFTKSETFSLIVLGLFLPSLLGEASMKFEYKEIKKYKHEILRLALLGTFLTFVLVAVALVYICKLPVVVSFTIASLMCATDPISVMGMFKIYNVKKSIAASLEGESLFNDGIAVVFFKISTVFLLSYINMGLSGIGAGILLFLKVVLIGAVIGLILGFLASYMISFVDNYPLETMVSFLLFYGSYLLSEHFHGSGVIAVVIGGIVFGNYGKKIGMSAVTEDYIASFWDIVSFVGNTILFLLIGLVVYRLDVFSNWKVSLITILIVLIARTIAVNISLLKIKTFTNNEKFLINWGGLKGALSIALALTLPADFPYRENILLIVYTNVVFSLLIQGLSIPRVIMYIKNKEKVRQ</sequence>
<dbReference type="Proteomes" id="UP000830639">
    <property type="component" value="Chromosome"/>
</dbReference>
<dbReference type="PANTHER" id="PTHR10110">
    <property type="entry name" value="SODIUM/HYDROGEN EXCHANGER"/>
    <property type="match status" value="1"/>
</dbReference>
<evidence type="ECO:0000256" key="10">
    <source>
        <dbReference type="ARBA" id="ARBA00023136"/>
    </source>
</evidence>
<evidence type="ECO:0000256" key="4">
    <source>
        <dbReference type="ARBA" id="ARBA00022449"/>
    </source>
</evidence>
<feature type="transmembrane region" description="Helical" evidence="12">
    <location>
        <begin position="12"/>
        <end position="30"/>
    </location>
</feature>
<gene>
    <name evidence="14" type="ORF">MY490_19025</name>
</gene>
<evidence type="ECO:0000313" key="14">
    <source>
        <dbReference type="EMBL" id="UPM53844.1"/>
    </source>
</evidence>
<dbReference type="PANTHER" id="PTHR10110:SF195">
    <property type="entry name" value="NA(+)_H(+) ANTIPORTER NHAS2"/>
    <property type="match status" value="1"/>
</dbReference>
<comment type="similarity">
    <text evidence="2">Belongs to the monovalent cation:proton antiporter 1 (CPA1) transporter (TC 2.A.36) family.</text>
</comment>
<name>A0ABY4JKY0_9BACI</name>
<evidence type="ECO:0000256" key="3">
    <source>
        <dbReference type="ARBA" id="ARBA00022448"/>
    </source>
</evidence>
<feature type="transmembrane region" description="Helical" evidence="12">
    <location>
        <begin position="254"/>
        <end position="271"/>
    </location>
</feature>
<keyword evidence="4" id="KW-0050">Antiport</keyword>
<keyword evidence="15" id="KW-1185">Reference proteome</keyword>
<dbReference type="Gene3D" id="6.10.140.1330">
    <property type="match status" value="1"/>
</dbReference>
<evidence type="ECO:0000256" key="12">
    <source>
        <dbReference type="SAM" id="Phobius"/>
    </source>
</evidence>
<feature type="transmembrane region" description="Helical" evidence="12">
    <location>
        <begin position="37"/>
        <end position="56"/>
    </location>
</feature>
<protein>
    <submittedName>
        <fullName evidence="14">Sodium:proton antiporter</fullName>
    </submittedName>
</protein>
<dbReference type="InterPro" id="IPR018422">
    <property type="entry name" value="Cation/H_exchanger_CPA1"/>
</dbReference>
<dbReference type="Pfam" id="PF00999">
    <property type="entry name" value="Na_H_Exchanger"/>
    <property type="match status" value="1"/>
</dbReference>
<evidence type="ECO:0000259" key="13">
    <source>
        <dbReference type="Pfam" id="PF00999"/>
    </source>
</evidence>
<feature type="transmembrane region" description="Helical" evidence="12">
    <location>
        <begin position="381"/>
        <end position="403"/>
    </location>
</feature>
<keyword evidence="8" id="KW-0915">Sodium</keyword>
<evidence type="ECO:0000256" key="9">
    <source>
        <dbReference type="ARBA" id="ARBA00023065"/>
    </source>
</evidence>
<evidence type="ECO:0000256" key="11">
    <source>
        <dbReference type="ARBA" id="ARBA00023201"/>
    </source>
</evidence>
<keyword evidence="7 12" id="KW-1133">Transmembrane helix</keyword>
<feature type="transmembrane region" description="Helical" evidence="12">
    <location>
        <begin position="68"/>
        <end position="89"/>
    </location>
</feature>
<accession>A0ABY4JKY0</accession>
<dbReference type="EMBL" id="CP096034">
    <property type="protein sequence ID" value="UPM53844.1"/>
    <property type="molecule type" value="Genomic_DNA"/>
</dbReference>
<feature type="domain" description="Cation/H+ exchanger transmembrane" evidence="13">
    <location>
        <begin position="20"/>
        <end position="402"/>
    </location>
</feature>
<feature type="transmembrane region" description="Helical" evidence="12">
    <location>
        <begin position="195"/>
        <end position="219"/>
    </location>
</feature>
<keyword evidence="10 12" id="KW-0472">Membrane</keyword>
<feature type="transmembrane region" description="Helical" evidence="12">
    <location>
        <begin position="351"/>
        <end position="369"/>
    </location>
</feature>
<evidence type="ECO:0000256" key="5">
    <source>
        <dbReference type="ARBA" id="ARBA00022475"/>
    </source>
</evidence>
<evidence type="ECO:0000256" key="8">
    <source>
        <dbReference type="ARBA" id="ARBA00023053"/>
    </source>
</evidence>
<evidence type="ECO:0000256" key="6">
    <source>
        <dbReference type="ARBA" id="ARBA00022692"/>
    </source>
</evidence>
<keyword evidence="11" id="KW-0739">Sodium transport</keyword>
<evidence type="ECO:0000256" key="1">
    <source>
        <dbReference type="ARBA" id="ARBA00004651"/>
    </source>
</evidence>
<proteinExistence type="inferred from homology"/>
<evidence type="ECO:0000313" key="15">
    <source>
        <dbReference type="Proteomes" id="UP000830639"/>
    </source>
</evidence>
<feature type="transmembrane region" description="Helical" evidence="12">
    <location>
        <begin position="129"/>
        <end position="147"/>
    </location>
</feature>
<dbReference type="InterPro" id="IPR006153">
    <property type="entry name" value="Cation/H_exchanger_TM"/>
</dbReference>
<feature type="transmembrane region" description="Helical" evidence="12">
    <location>
        <begin position="320"/>
        <end position="339"/>
    </location>
</feature>
<keyword evidence="6 12" id="KW-0812">Transmembrane</keyword>
<reference evidence="14 15" key="1">
    <citation type="submission" date="2022-04" db="EMBL/GenBank/DDBJ databases">
        <title>Mechanism of arsenic methylation and mitigation arsenic toxicity by Bacillus sp. LH14 from an Arsenic-Contaminated Paddy Soil.</title>
        <authorList>
            <person name="Wang D."/>
        </authorList>
    </citation>
    <scope>NUCLEOTIDE SEQUENCE [LARGE SCALE GENOMIC DNA]</scope>
    <source>
        <strain evidence="14 15">LH14</strain>
    </source>
</reference>
<dbReference type="RefSeq" id="WP_248267081.1">
    <property type="nucleotide sequence ID" value="NZ_CP096034.1"/>
</dbReference>
<evidence type="ECO:0000256" key="2">
    <source>
        <dbReference type="ARBA" id="ARBA00007367"/>
    </source>
</evidence>